<name>A0A1B0DFG8_PHLPP</name>
<feature type="region of interest" description="Disordered" evidence="5">
    <location>
        <begin position="120"/>
        <end position="174"/>
    </location>
</feature>
<evidence type="ECO:0000256" key="4">
    <source>
        <dbReference type="ARBA" id="ARBA00022833"/>
    </source>
</evidence>
<dbReference type="GO" id="GO:0000977">
    <property type="term" value="F:RNA polymerase II transcription regulatory region sequence-specific DNA binding"/>
    <property type="evidence" value="ECO:0007669"/>
    <property type="project" value="TreeGrafter"/>
</dbReference>
<evidence type="ECO:0000256" key="5">
    <source>
        <dbReference type="SAM" id="MobiDB-lite"/>
    </source>
</evidence>
<dbReference type="SUPFAM" id="SSF57667">
    <property type="entry name" value="beta-beta-alpha zinc fingers"/>
    <property type="match status" value="2"/>
</dbReference>
<protein>
    <recommendedName>
        <fullName evidence="6">C2H2-type domain-containing protein</fullName>
    </recommendedName>
</protein>
<dbReference type="GO" id="GO:0000981">
    <property type="term" value="F:DNA-binding transcription factor activity, RNA polymerase II-specific"/>
    <property type="evidence" value="ECO:0007669"/>
    <property type="project" value="TreeGrafter"/>
</dbReference>
<dbReference type="EMBL" id="AJVK01058750">
    <property type="status" value="NOT_ANNOTATED_CDS"/>
    <property type="molecule type" value="Genomic_DNA"/>
</dbReference>
<evidence type="ECO:0000259" key="6">
    <source>
        <dbReference type="PROSITE" id="PS50157"/>
    </source>
</evidence>
<dbReference type="EnsemblMetazoa" id="PPAI006777-RA">
    <property type="protein sequence ID" value="PPAI006777-PA"/>
    <property type="gene ID" value="PPAI006777"/>
</dbReference>
<evidence type="ECO:0000256" key="2">
    <source>
        <dbReference type="ARBA" id="ARBA00022737"/>
    </source>
</evidence>
<accession>A0A1B0DFG8</accession>
<evidence type="ECO:0000256" key="1">
    <source>
        <dbReference type="ARBA" id="ARBA00022723"/>
    </source>
</evidence>
<dbReference type="PANTHER" id="PTHR24409">
    <property type="entry name" value="ZINC FINGER PROTEIN 142"/>
    <property type="match status" value="1"/>
</dbReference>
<keyword evidence="1" id="KW-0479">Metal-binding</keyword>
<feature type="domain" description="C2H2-type" evidence="6">
    <location>
        <begin position="224"/>
        <end position="251"/>
    </location>
</feature>
<dbReference type="SMART" id="SM00355">
    <property type="entry name" value="ZnF_C2H2"/>
    <property type="match status" value="5"/>
</dbReference>
<keyword evidence="8" id="KW-1185">Reference proteome</keyword>
<dbReference type="PROSITE" id="PS00028">
    <property type="entry name" value="ZINC_FINGER_C2H2_1"/>
    <property type="match status" value="4"/>
</dbReference>
<sequence>MKNTLELYSLKHRIFLVKQFYQELGNYVCVKNNYEDYYGGCSDSPIFSRDVLVEVIRLFEETGSVLKCPSIIPVQNAKVEQSSFDIELVCVKTEEDTQEEKQDDVDVKSETDDQLFDDFPPIQFDESPAGSPQANYETLEVEEEQKEEIADDQGNEAQENSAEVAVEEDKEDPTKPQIDILQETVITQSLFVACVLCDHKCLRRELIKHMRSHEKKRRHTAKKLICEFCGKFFANFSRLDQHQTCHMDTKRYKCQYKGCNESFKWLSSYQRHKETHADKQKEHLKFKCDICMKSFLYLSNLRRHIANSHDTGDRYTCEFCSKEFRKKQKLLTHMKSHDGGVPLSQVGKKRPKEYKQCEECGKMCSTATYEK</sequence>
<dbReference type="Pfam" id="PF13894">
    <property type="entry name" value="zf-C2H2_4"/>
    <property type="match status" value="1"/>
</dbReference>
<dbReference type="PROSITE" id="PS50157">
    <property type="entry name" value="ZINC_FINGER_C2H2_2"/>
    <property type="match status" value="4"/>
</dbReference>
<feature type="domain" description="C2H2-type" evidence="6">
    <location>
        <begin position="315"/>
        <end position="342"/>
    </location>
</feature>
<feature type="domain" description="C2H2-type" evidence="6">
    <location>
        <begin position="252"/>
        <end position="281"/>
    </location>
</feature>
<dbReference type="AlphaFoldDB" id="A0A1B0DFG8"/>
<dbReference type="PANTHER" id="PTHR24409:SF295">
    <property type="entry name" value="AZ2-RELATED"/>
    <property type="match status" value="1"/>
</dbReference>
<dbReference type="Gene3D" id="3.30.160.60">
    <property type="entry name" value="Classic Zinc Finger"/>
    <property type="match status" value="3"/>
</dbReference>
<dbReference type="VEuPathDB" id="VectorBase:PPAI006777"/>
<keyword evidence="2" id="KW-0677">Repeat</keyword>
<evidence type="ECO:0000256" key="3">
    <source>
        <dbReference type="ARBA" id="ARBA00022771"/>
    </source>
</evidence>
<dbReference type="InterPro" id="IPR013087">
    <property type="entry name" value="Znf_C2H2_type"/>
</dbReference>
<keyword evidence="4" id="KW-0862">Zinc</keyword>
<dbReference type="InterPro" id="IPR036236">
    <property type="entry name" value="Znf_C2H2_sf"/>
</dbReference>
<dbReference type="GO" id="GO:0008270">
    <property type="term" value="F:zinc ion binding"/>
    <property type="evidence" value="ECO:0007669"/>
    <property type="project" value="UniProtKB-KW"/>
</dbReference>
<keyword evidence="3" id="KW-0863">Zinc-finger</keyword>
<dbReference type="GO" id="GO:0005634">
    <property type="term" value="C:nucleus"/>
    <property type="evidence" value="ECO:0007669"/>
    <property type="project" value="TreeGrafter"/>
</dbReference>
<evidence type="ECO:0000313" key="7">
    <source>
        <dbReference type="EnsemblMetazoa" id="PPAI006777-PA"/>
    </source>
</evidence>
<evidence type="ECO:0000313" key="8">
    <source>
        <dbReference type="Proteomes" id="UP000092462"/>
    </source>
</evidence>
<dbReference type="VEuPathDB" id="VectorBase:PPAPM1_010335"/>
<proteinExistence type="predicted"/>
<organism evidence="7 8">
    <name type="scientific">Phlebotomus papatasi</name>
    <name type="common">Sandfly</name>
    <dbReference type="NCBI Taxonomy" id="29031"/>
    <lineage>
        <taxon>Eukaryota</taxon>
        <taxon>Metazoa</taxon>
        <taxon>Ecdysozoa</taxon>
        <taxon>Arthropoda</taxon>
        <taxon>Hexapoda</taxon>
        <taxon>Insecta</taxon>
        <taxon>Pterygota</taxon>
        <taxon>Neoptera</taxon>
        <taxon>Endopterygota</taxon>
        <taxon>Diptera</taxon>
        <taxon>Nematocera</taxon>
        <taxon>Psychodoidea</taxon>
        <taxon>Psychodidae</taxon>
        <taxon>Phlebotomus</taxon>
        <taxon>Phlebotomus</taxon>
    </lineage>
</organism>
<feature type="domain" description="C2H2-type" evidence="6">
    <location>
        <begin position="286"/>
        <end position="309"/>
    </location>
</feature>
<reference evidence="7" key="1">
    <citation type="submission" date="2022-08" db="UniProtKB">
        <authorList>
            <consortium name="EnsemblMetazoa"/>
        </authorList>
    </citation>
    <scope>IDENTIFICATION</scope>
    <source>
        <strain evidence="7">Israel</strain>
    </source>
</reference>
<dbReference type="Proteomes" id="UP000092462">
    <property type="component" value="Unassembled WGS sequence"/>
</dbReference>
<feature type="compositionally biased region" description="Acidic residues" evidence="5">
    <location>
        <begin position="139"/>
        <end position="154"/>
    </location>
</feature>